<organism evidence="1 2">
    <name type="scientific">Papaver atlanticum</name>
    <dbReference type="NCBI Taxonomy" id="357466"/>
    <lineage>
        <taxon>Eukaryota</taxon>
        <taxon>Viridiplantae</taxon>
        <taxon>Streptophyta</taxon>
        <taxon>Embryophyta</taxon>
        <taxon>Tracheophyta</taxon>
        <taxon>Spermatophyta</taxon>
        <taxon>Magnoliopsida</taxon>
        <taxon>Ranunculales</taxon>
        <taxon>Papaveraceae</taxon>
        <taxon>Papaveroideae</taxon>
        <taxon>Papaver</taxon>
    </lineage>
</organism>
<keyword evidence="2" id="KW-1185">Reference proteome</keyword>
<gene>
    <name evidence="1" type="ORF">MKW98_015763</name>
</gene>
<evidence type="ECO:0000313" key="2">
    <source>
        <dbReference type="Proteomes" id="UP001202328"/>
    </source>
</evidence>
<dbReference type="Proteomes" id="UP001202328">
    <property type="component" value="Unassembled WGS sequence"/>
</dbReference>
<proteinExistence type="predicted"/>
<evidence type="ECO:0000313" key="1">
    <source>
        <dbReference type="EMBL" id="KAI3925415.1"/>
    </source>
</evidence>
<dbReference type="EMBL" id="JAJJMB010008110">
    <property type="protein sequence ID" value="KAI3925415.1"/>
    <property type="molecule type" value="Genomic_DNA"/>
</dbReference>
<protein>
    <submittedName>
        <fullName evidence="1">Uncharacterized protein</fullName>
    </submittedName>
</protein>
<sequence>MVVVLEQLRARDEQGSWLFKCTGSQYIANGMPTDAALKVLVEKMGLPECLDRSSSASDVLACCKLIIWEKYTTSKGCGREYIGKNLVGLRDPPR</sequence>
<reference evidence="1" key="1">
    <citation type="submission" date="2022-04" db="EMBL/GenBank/DDBJ databases">
        <title>A functionally conserved STORR gene fusion in Papaver species that diverged 16.8 million years ago.</title>
        <authorList>
            <person name="Catania T."/>
        </authorList>
    </citation>
    <scope>NUCLEOTIDE SEQUENCE</scope>
    <source>
        <strain evidence="1">S-188037</strain>
    </source>
</reference>
<accession>A0AAD4SWU3</accession>
<comment type="caution">
    <text evidence="1">The sequence shown here is derived from an EMBL/GenBank/DDBJ whole genome shotgun (WGS) entry which is preliminary data.</text>
</comment>
<dbReference type="AlphaFoldDB" id="A0AAD4SWU3"/>
<name>A0AAD4SWU3_9MAGN</name>